<organism evidence="1 2">
    <name type="scientific">Melastoma candidum</name>
    <dbReference type="NCBI Taxonomy" id="119954"/>
    <lineage>
        <taxon>Eukaryota</taxon>
        <taxon>Viridiplantae</taxon>
        <taxon>Streptophyta</taxon>
        <taxon>Embryophyta</taxon>
        <taxon>Tracheophyta</taxon>
        <taxon>Spermatophyta</taxon>
        <taxon>Magnoliopsida</taxon>
        <taxon>eudicotyledons</taxon>
        <taxon>Gunneridae</taxon>
        <taxon>Pentapetalae</taxon>
        <taxon>rosids</taxon>
        <taxon>malvids</taxon>
        <taxon>Myrtales</taxon>
        <taxon>Melastomataceae</taxon>
        <taxon>Melastomatoideae</taxon>
        <taxon>Melastomateae</taxon>
        <taxon>Melastoma</taxon>
    </lineage>
</organism>
<evidence type="ECO:0000313" key="1">
    <source>
        <dbReference type="EMBL" id="KAI4339742.1"/>
    </source>
</evidence>
<evidence type="ECO:0000313" key="2">
    <source>
        <dbReference type="Proteomes" id="UP001057402"/>
    </source>
</evidence>
<sequence>MDRHWTSTSAEDGREADVAETAMRRGRAAATVKSADPAVSQTPGRGTSFGLVGSASARIGIGVGIGIRLAL</sequence>
<comment type="caution">
    <text evidence="1">The sequence shown here is derived from an EMBL/GenBank/DDBJ whole genome shotgun (WGS) entry which is preliminary data.</text>
</comment>
<reference evidence="2" key="1">
    <citation type="journal article" date="2023" name="Front. Plant Sci.">
        <title>Chromosomal-level genome assembly of Melastoma candidum provides insights into trichome evolution.</title>
        <authorList>
            <person name="Zhong Y."/>
            <person name="Wu W."/>
            <person name="Sun C."/>
            <person name="Zou P."/>
            <person name="Liu Y."/>
            <person name="Dai S."/>
            <person name="Zhou R."/>
        </authorList>
    </citation>
    <scope>NUCLEOTIDE SEQUENCE [LARGE SCALE GENOMIC DNA]</scope>
</reference>
<accession>A0ACB9NTW8</accession>
<protein>
    <submittedName>
        <fullName evidence="1">Uncharacterized protein</fullName>
    </submittedName>
</protein>
<proteinExistence type="predicted"/>
<dbReference type="Proteomes" id="UP001057402">
    <property type="component" value="Chromosome 7"/>
</dbReference>
<keyword evidence="2" id="KW-1185">Reference proteome</keyword>
<name>A0ACB9NTW8_9MYRT</name>
<gene>
    <name evidence="1" type="ORF">MLD38_024651</name>
</gene>
<dbReference type="EMBL" id="CM042886">
    <property type="protein sequence ID" value="KAI4339742.1"/>
    <property type="molecule type" value="Genomic_DNA"/>
</dbReference>